<keyword evidence="2" id="KW-1185">Reference proteome</keyword>
<protein>
    <submittedName>
        <fullName evidence="1">9827_t:CDS:1</fullName>
    </submittedName>
</protein>
<reference evidence="1" key="1">
    <citation type="submission" date="2021-06" db="EMBL/GenBank/DDBJ databases">
        <authorList>
            <person name="Kallberg Y."/>
            <person name="Tangrot J."/>
            <person name="Rosling A."/>
        </authorList>
    </citation>
    <scope>NUCLEOTIDE SEQUENCE</scope>
    <source>
        <strain evidence="1">FL966</strain>
    </source>
</reference>
<proteinExistence type="predicted"/>
<name>A0A9N8W1Y1_9GLOM</name>
<organism evidence="1 2">
    <name type="scientific">Cetraspora pellucida</name>
    <dbReference type="NCBI Taxonomy" id="1433469"/>
    <lineage>
        <taxon>Eukaryota</taxon>
        <taxon>Fungi</taxon>
        <taxon>Fungi incertae sedis</taxon>
        <taxon>Mucoromycota</taxon>
        <taxon>Glomeromycotina</taxon>
        <taxon>Glomeromycetes</taxon>
        <taxon>Diversisporales</taxon>
        <taxon>Gigasporaceae</taxon>
        <taxon>Cetraspora</taxon>
    </lineage>
</organism>
<comment type="caution">
    <text evidence="1">The sequence shown here is derived from an EMBL/GenBank/DDBJ whole genome shotgun (WGS) entry which is preliminary data.</text>
</comment>
<dbReference type="AlphaFoldDB" id="A0A9N8W1Y1"/>
<gene>
    <name evidence="1" type="ORF">CPELLU_LOCUS992</name>
</gene>
<dbReference type="EMBL" id="CAJVQA010000331">
    <property type="protein sequence ID" value="CAG8469233.1"/>
    <property type="molecule type" value="Genomic_DNA"/>
</dbReference>
<evidence type="ECO:0000313" key="2">
    <source>
        <dbReference type="Proteomes" id="UP000789759"/>
    </source>
</evidence>
<accession>A0A9N8W1Y1</accession>
<sequence>MCEIVLVKKTLTEGVHAVKQESQLDYENSFLENQLDRPQISIIALIKDINPNDIVEQDKELGLQQSINISMTFQQKATDIIIPDLHIIEQIRNTNVNNTKGQQIANKKVRYANGFRKMKKALNTALNLSCEQELIDMVTYFVEQKKFELENINNEDTHSGQPEKMVVMHLLVIKHHR</sequence>
<dbReference type="Proteomes" id="UP000789759">
    <property type="component" value="Unassembled WGS sequence"/>
</dbReference>
<evidence type="ECO:0000313" key="1">
    <source>
        <dbReference type="EMBL" id="CAG8469233.1"/>
    </source>
</evidence>
<dbReference type="OrthoDB" id="2370036at2759"/>